<dbReference type="SUPFAM" id="SSF69000">
    <property type="entry name" value="FAD-dependent thiol oxidase"/>
    <property type="match status" value="1"/>
</dbReference>
<dbReference type="SUPFAM" id="SSF52833">
    <property type="entry name" value="Thioredoxin-like"/>
    <property type="match status" value="1"/>
</dbReference>
<dbReference type="OrthoDB" id="59470at2759"/>
<evidence type="ECO:0000256" key="3">
    <source>
        <dbReference type="ARBA" id="ARBA00022729"/>
    </source>
</evidence>
<dbReference type="GO" id="GO:0006457">
    <property type="term" value="P:protein folding"/>
    <property type="evidence" value="ECO:0007669"/>
    <property type="project" value="TreeGrafter"/>
</dbReference>
<dbReference type="InterPro" id="IPR039798">
    <property type="entry name" value="Sulfhydryl_oxidase"/>
</dbReference>
<dbReference type="InterPro" id="IPR036774">
    <property type="entry name" value="ERV/ALR_sulphydryl_oxid_sf"/>
</dbReference>
<dbReference type="Pfam" id="PF00085">
    <property type="entry name" value="Thioredoxin"/>
    <property type="match status" value="1"/>
</dbReference>
<dbReference type="InterPro" id="IPR036249">
    <property type="entry name" value="Thioredoxin-like_sf"/>
</dbReference>
<evidence type="ECO:0000313" key="12">
    <source>
        <dbReference type="EMBL" id="KAA0194136.1"/>
    </source>
</evidence>
<gene>
    <name evidence="12" type="ORF">FBUS_00862</name>
</gene>
<feature type="transmembrane region" description="Helical" evidence="8">
    <location>
        <begin position="557"/>
        <end position="578"/>
    </location>
</feature>
<dbReference type="GO" id="GO:0005615">
    <property type="term" value="C:extracellular space"/>
    <property type="evidence" value="ECO:0007669"/>
    <property type="project" value="TreeGrafter"/>
</dbReference>
<comment type="catalytic activity">
    <reaction evidence="8">
        <text>2 R'C(R)SH + O2 = R'C(R)S-S(R)CR' + H2O2</text>
        <dbReference type="Rhea" id="RHEA:17357"/>
        <dbReference type="ChEBI" id="CHEBI:15379"/>
        <dbReference type="ChEBI" id="CHEBI:16240"/>
        <dbReference type="ChEBI" id="CHEBI:16520"/>
        <dbReference type="ChEBI" id="CHEBI:17412"/>
        <dbReference type="EC" id="1.8.3.2"/>
    </reaction>
</comment>
<organism evidence="12 13">
    <name type="scientific">Fasciolopsis buskii</name>
    <dbReference type="NCBI Taxonomy" id="27845"/>
    <lineage>
        <taxon>Eukaryota</taxon>
        <taxon>Metazoa</taxon>
        <taxon>Spiralia</taxon>
        <taxon>Lophotrochozoa</taxon>
        <taxon>Platyhelminthes</taxon>
        <taxon>Trematoda</taxon>
        <taxon>Digenea</taxon>
        <taxon>Plagiorchiida</taxon>
        <taxon>Echinostomata</taxon>
        <taxon>Echinostomatoidea</taxon>
        <taxon>Fasciolidae</taxon>
        <taxon>Fasciolopsis</taxon>
    </lineage>
</organism>
<comment type="caution">
    <text evidence="12">The sequence shown here is derived from an EMBL/GenBank/DDBJ whole genome shotgun (WGS) entry which is preliminary data.</text>
</comment>
<keyword evidence="2 8" id="KW-0285">Flavoprotein</keyword>
<evidence type="ECO:0000256" key="1">
    <source>
        <dbReference type="ARBA" id="ARBA00001974"/>
    </source>
</evidence>
<dbReference type="PROSITE" id="PS51352">
    <property type="entry name" value="THIOREDOXIN_2"/>
    <property type="match status" value="1"/>
</dbReference>
<proteinExistence type="predicted"/>
<evidence type="ECO:0000256" key="8">
    <source>
        <dbReference type="RuleBase" id="RU371123"/>
    </source>
</evidence>
<dbReference type="GO" id="GO:0003756">
    <property type="term" value="F:protein disulfide isomerase activity"/>
    <property type="evidence" value="ECO:0007669"/>
    <property type="project" value="TreeGrafter"/>
</dbReference>
<evidence type="ECO:0000256" key="7">
    <source>
        <dbReference type="ARBA" id="ARBA00023180"/>
    </source>
</evidence>
<feature type="chain" id="PRO_5034177868" description="Sulfhydryl oxidase" evidence="9">
    <location>
        <begin position="29"/>
        <end position="598"/>
    </location>
</feature>
<dbReference type="InterPro" id="IPR013766">
    <property type="entry name" value="Thioredoxin_domain"/>
</dbReference>
<dbReference type="Gene3D" id="3.40.30.10">
    <property type="entry name" value="Glutaredoxin"/>
    <property type="match status" value="1"/>
</dbReference>
<keyword evidence="5 8" id="KW-0560">Oxidoreductase</keyword>
<evidence type="ECO:0000259" key="11">
    <source>
        <dbReference type="PROSITE" id="PS51352"/>
    </source>
</evidence>
<keyword evidence="4 8" id="KW-0274">FAD</keyword>
<dbReference type="PANTHER" id="PTHR22897">
    <property type="entry name" value="QUIESCIN Q6-RELATED SULFHYDRYL OXIDASE"/>
    <property type="match status" value="1"/>
</dbReference>
<comment type="cofactor">
    <cofactor evidence="1 8">
        <name>FAD</name>
        <dbReference type="ChEBI" id="CHEBI:57692"/>
    </cofactor>
</comment>
<sequence length="598" mass="68263">MCSSILRGRFGVNTVLGILLLFYHVFSASEVPKVNYKSLEAVKWLTNETFETHVSNGRWLVIFYRSSCGGCKMYYQFFRGVVNQGWPKSADGGPLINLGSVDCETTVGKPVCLRHNVSGVPSLRYFYGDPNFRAQNHLGAPIPAAKNATFVVRKVVEEIMRETAVVPQSEKLYADAVMVESNSHLENTLIILEFQKYIKKEMKSFVNPNATILLVRMPNGGVIYSGSPESVRQHLRIYEENSFASHTNFSETDREKFYKHEIPVYAVDIFRGLSAIFESDMVMFSRITGEERLAALEFLSLLEKILPASETYRRNLTAMHNWVLEREAFSGVEWMKALKDKKFPLTESDFKACQGSELTYRGYPCALWTIFHALTVSQCERQADYPELTPTAVVRVMHRFLPRFFSCLECAYHFARNSEALSFPNETAIPTNRDWPHEPEFTNYTTVSVPEKLPDTCDEQILWLNSVHNAVNMRLQHQPTEDPLAPKVMYPPRSLCQSCWSEEDGQWRLGATKDSKIALVEYLKRHYTSANWVLDDICPSFITDADVTGRGRNTTDFLIIAIVVAFLTLLALVTLIFVSRAIWRCKRKRSFYVAAHTV</sequence>
<accession>A0A8E0RZZ5</accession>
<dbReference type="AlphaFoldDB" id="A0A8E0RZZ5"/>
<evidence type="ECO:0000256" key="5">
    <source>
        <dbReference type="ARBA" id="ARBA00023002"/>
    </source>
</evidence>
<keyword evidence="8" id="KW-0812">Transmembrane</keyword>
<keyword evidence="3 9" id="KW-0732">Signal</keyword>
<dbReference type="Gene3D" id="1.20.120.1960">
    <property type="entry name" value="QSOX sulfhydryl oxidase domain"/>
    <property type="match status" value="1"/>
</dbReference>
<protein>
    <recommendedName>
        <fullName evidence="8">Sulfhydryl oxidase</fullName>
        <ecNumber evidence="8">1.8.3.2</ecNumber>
    </recommendedName>
</protein>
<evidence type="ECO:0000256" key="6">
    <source>
        <dbReference type="ARBA" id="ARBA00023157"/>
    </source>
</evidence>
<dbReference type="PANTHER" id="PTHR22897:SF8">
    <property type="entry name" value="SULFHYDRYL OXIDASE"/>
    <property type="match status" value="1"/>
</dbReference>
<feature type="domain" description="ERV/ALR sulfhydryl oxidase" evidence="10">
    <location>
        <begin position="356"/>
        <end position="490"/>
    </location>
</feature>
<name>A0A8E0RZZ5_9TREM</name>
<evidence type="ECO:0000259" key="10">
    <source>
        <dbReference type="PROSITE" id="PS51324"/>
    </source>
</evidence>
<evidence type="ECO:0000256" key="9">
    <source>
        <dbReference type="SAM" id="SignalP"/>
    </source>
</evidence>
<dbReference type="GO" id="GO:0000139">
    <property type="term" value="C:Golgi membrane"/>
    <property type="evidence" value="ECO:0007669"/>
    <property type="project" value="TreeGrafter"/>
</dbReference>
<dbReference type="InterPro" id="IPR042568">
    <property type="entry name" value="QSOX_FAD-bd_sf"/>
</dbReference>
<keyword evidence="6" id="KW-1015">Disulfide bond</keyword>
<keyword evidence="8" id="KW-1133">Transmembrane helix</keyword>
<keyword evidence="7" id="KW-0325">Glycoprotein</keyword>
<feature type="domain" description="Thioredoxin" evidence="11">
    <location>
        <begin position="20"/>
        <end position="161"/>
    </location>
</feature>
<dbReference type="GO" id="GO:0016971">
    <property type="term" value="F:flavin-dependent sulfhydryl oxidase activity"/>
    <property type="evidence" value="ECO:0007669"/>
    <property type="project" value="InterPro"/>
</dbReference>
<reference evidence="12" key="1">
    <citation type="submission" date="2019-05" db="EMBL/GenBank/DDBJ databases">
        <title>Annotation for the trematode Fasciolopsis buski.</title>
        <authorList>
            <person name="Choi Y.-J."/>
        </authorList>
    </citation>
    <scope>NUCLEOTIDE SEQUENCE</scope>
    <source>
        <strain evidence="12">HT</strain>
        <tissue evidence="12">Whole worm</tissue>
    </source>
</reference>
<feature type="signal peptide" evidence="9">
    <location>
        <begin position="1"/>
        <end position="28"/>
    </location>
</feature>
<evidence type="ECO:0000256" key="4">
    <source>
        <dbReference type="ARBA" id="ARBA00022827"/>
    </source>
</evidence>
<dbReference type="Gene3D" id="1.20.120.310">
    <property type="entry name" value="ERV/ALR sulfhydryl oxidase domain"/>
    <property type="match status" value="1"/>
</dbReference>
<dbReference type="EC" id="1.8.3.2" evidence="8"/>
<dbReference type="EMBL" id="LUCM01004593">
    <property type="protein sequence ID" value="KAA0194136.1"/>
    <property type="molecule type" value="Genomic_DNA"/>
</dbReference>
<keyword evidence="8" id="KW-0472">Membrane</keyword>
<dbReference type="PROSITE" id="PS51324">
    <property type="entry name" value="ERV_ALR"/>
    <property type="match status" value="1"/>
</dbReference>
<evidence type="ECO:0000313" key="13">
    <source>
        <dbReference type="Proteomes" id="UP000728185"/>
    </source>
</evidence>
<keyword evidence="13" id="KW-1185">Reference proteome</keyword>
<dbReference type="Proteomes" id="UP000728185">
    <property type="component" value="Unassembled WGS sequence"/>
</dbReference>
<evidence type="ECO:0000256" key="2">
    <source>
        <dbReference type="ARBA" id="ARBA00022630"/>
    </source>
</evidence>
<dbReference type="InterPro" id="IPR017905">
    <property type="entry name" value="ERV/ALR_sulphydryl_oxidase"/>
</dbReference>